<dbReference type="PANTHER" id="PTHR35744:SF4">
    <property type="entry name" value="OS04G0464600 PROTEIN"/>
    <property type="match status" value="1"/>
</dbReference>
<dbReference type="AlphaFoldDB" id="A0A7J7MNX2"/>
<dbReference type="GO" id="GO:0008270">
    <property type="term" value="F:zinc ion binding"/>
    <property type="evidence" value="ECO:0007669"/>
    <property type="project" value="UniProtKB-KW"/>
</dbReference>
<reference evidence="4 5" key="1">
    <citation type="journal article" date="2020" name="IScience">
        <title>Genome Sequencing of the Endangered Kingdonia uniflora (Circaeasteraceae, Ranunculales) Reveals Potential Mechanisms of Evolutionary Specialization.</title>
        <authorList>
            <person name="Sun Y."/>
            <person name="Deng T."/>
            <person name="Zhang A."/>
            <person name="Moore M.J."/>
            <person name="Landis J.B."/>
            <person name="Lin N."/>
            <person name="Zhang H."/>
            <person name="Zhang X."/>
            <person name="Huang J."/>
            <person name="Zhang X."/>
            <person name="Sun H."/>
            <person name="Wang H."/>
        </authorList>
    </citation>
    <scope>NUCLEOTIDE SEQUENCE [LARGE SCALE GENOMIC DNA]</scope>
    <source>
        <strain evidence="4">TB1705</strain>
        <tissue evidence="4">Leaf</tissue>
    </source>
</reference>
<evidence type="ECO:0000313" key="5">
    <source>
        <dbReference type="Proteomes" id="UP000541444"/>
    </source>
</evidence>
<comment type="caution">
    <text evidence="4">The sequence shown here is derived from an EMBL/GenBank/DDBJ whole genome shotgun (WGS) entry which is preliminary data.</text>
</comment>
<keyword evidence="5" id="KW-1185">Reference proteome</keyword>
<organism evidence="4 5">
    <name type="scientific">Kingdonia uniflora</name>
    <dbReference type="NCBI Taxonomy" id="39325"/>
    <lineage>
        <taxon>Eukaryota</taxon>
        <taxon>Viridiplantae</taxon>
        <taxon>Streptophyta</taxon>
        <taxon>Embryophyta</taxon>
        <taxon>Tracheophyta</taxon>
        <taxon>Spermatophyta</taxon>
        <taxon>Magnoliopsida</taxon>
        <taxon>Ranunculales</taxon>
        <taxon>Circaeasteraceae</taxon>
        <taxon>Kingdonia</taxon>
    </lineage>
</organism>
<dbReference type="Proteomes" id="UP000541444">
    <property type="component" value="Unassembled WGS sequence"/>
</dbReference>
<keyword evidence="1" id="KW-0862">Zinc</keyword>
<dbReference type="CDD" id="cd18725">
    <property type="entry name" value="PIN_LabA-like"/>
    <property type="match status" value="1"/>
</dbReference>
<dbReference type="InterPro" id="IPR013087">
    <property type="entry name" value="Znf_C2H2_type"/>
</dbReference>
<proteinExistence type="predicted"/>
<evidence type="ECO:0000259" key="2">
    <source>
        <dbReference type="PROSITE" id="PS50157"/>
    </source>
</evidence>
<accession>A0A7J7MNX2</accession>
<dbReference type="EMBL" id="JACGCM010001318">
    <property type="protein sequence ID" value="KAF6156581.1"/>
    <property type="molecule type" value="Genomic_DNA"/>
</dbReference>
<dbReference type="EMBL" id="JACGCM010002776">
    <property type="protein sequence ID" value="KAF6135815.1"/>
    <property type="molecule type" value="Genomic_DNA"/>
</dbReference>
<dbReference type="SMART" id="SM00355">
    <property type="entry name" value="ZnF_C2H2"/>
    <property type="match status" value="1"/>
</dbReference>
<keyword evidence="1" id="KW-0863">Zinc-finger</keyword>
<evidence type="ECO:0000256" key="1">
    <source>
        <dbReference type="PROSITE-ProRule" id="PRU00042"/>
    </source>
</evidence>
<dbReference type="InterPro" id="IPR021139">
    <property type="entry name" value="NYN"/>
</dbReference>
<protein>
    <recommendedName>
        <fullName evidence="2">C2H2-type domain-containing protein</fullName>
    </recommendedName>
</protein>
<dbReference type="PANTHER" id="PTHR35744">
    <property type="entry name" value="C2H2-TYPE DOMAIN-CONTAINING PROTEIN"/>
    <property type="match status" value="1"/>
</dbReference>
<dbReference type="PROSITE" id="PS50157">
    <property type="entry name" value="ZINC_FINGER_C2H2_2"/>
    <property type="match status" value="1"/>
</dbReference>
<dbReference type="SUPFAM" id="SSF57667">
    <property type="entry name" value="beta-beta-alpha zinc fingers"/>
    <property type="match status" value="1"/>
</dbReference>
<gene>
    <name evidence="3" type="ORF">GIB67_028134</name>
    <name evidence="4" type="ORF">GIB67_029346</name>
</gene>
<evidence type="ECO:0000313" key="3">
    <source>
        <dbReference type="EMBL" id="KAF6135815.1"/>
    </source>
</evidence>
<dbReference type="OrthoDB" id="3518456at2759"/>
<dbReference type="Pfam" id="PF01936">
    <property type="entry name" value="NYN"/>
    <property type="match status" value="1"/>
</dbReference>
<feature type="domain" description="C2H2-type" evidence="2">
    <location>
        <begin position="42"/>
        <end position="70"/>
    </location>
</feature>
<dbReference type="Gene3D" id="3.40.50.1010">
    <property type="entry name" value="5'-nuclease"/>
    <property type="match status" value="1"/>
</dbReference>
<dbReference type="PROSITE" id="PS00028">
    <property type="entry name" value="ZINC_FINGER_C2H2_1"/>
    <property type="match status" value="1"/>
</dbReference>
<dbReference type="GO" id="GO:0004540">
    <property type="term" value="F:RNA nuclease activity"/>
    <property type="evidence" value="ECO:0007669"/>
    <property type="project" value="InterPro"/>
</dbReference>
<keyword evidence="1" id="KW-0479">Metal-binding</keyword>
<sequence length="232" mass="26545">MVAYANHHALEYVPVVVREKRIERRYLNELESRGVIKSVVPYKCSVCGRKFSTNDKLVDHFKQLHEREQKKRLSRLESVRGNKRVKLSAKLSMKLEKYKNVAPSVLVPKVGYGLASELKRAGFWVRLVSDKPQAADIALRNHMVEMMYQRQVQCLVLVSDDSDFLGVLEEAKMRCLKTVVVGDINDGALKRCADASFSWKEVIVGKAKTQVVSVLGGWKDSDVLKRFEWSYK</sequence>
<dbReference type="InterPro" id="IPR036236">
    <property type="entry name" value="Znf_C2H2_sf"/>
</dbReference>
<name>A0A7J7MNX2_9MAGN</name>
<evidence type="ECO:0000313" key="4">
    <source>
        <dbReference type="EMBL" id="KAF6156581.1"/>
    </source>
</evidence>